<accession>A0ABT2DT40</accession>
<dbReference type="Proteomes" id="UP001525021">
    <property type="component" value="Unassembled WGS sequence"/>
</dbReference>
<protein>
    <submittedName>
        <fullName evidence="2">Hydrolase</fullName>
    </submittedName>
</protein>
<dbReference type="Pfam" id="PF24032">
    <property type="entry name" value="YQBQ"/>
    <property type="match status" value="1"/>
</dbReference>
<keyword evidence="2" id="KW-0378">Hydrolase</keyword>
<dbReference type="InterPro" id="IPR056937">
    <property type="entry name" value="YqbQ/XkdQ"/>
</dbReference>
<dbReference type="EMBL" id="JANTOO010000020">
    <property type="protein sequence ID" value="MCS1398076.1"/>
    <property type="molecule type" value="Genomic_DNA"/>
</dbReference>
<keyword evidence="3" id="KW-1185">Reference proteome</keyword>
<evidence type="ECO:0000259" key="1">
    <source>
        <dbReference type="Pfam" id="PF24032"/>
    </source>
</evidence>
<dbReference type="SUPFAM" id="SSF69279">
    <property type="entry name" value="Phage tail proteins"/>
    <property type="match status" value="1"/>
</dbReference>
<reference evidence="2 3" key="1">
    <citation type="submission" date="2022-08" db="EMBL/GenBank/DDBJ databases">
        <title>Lysinibacillus sequencing.</title>
        <authorList>
            <person name="Dunlap C."/>
        </authorList>
    </citation>
    <scope>NUCLEOTIDE SEQUENCE [LARGE SCALE GENOMIC DNA]</scope>
    <source>
        <strain evidence="2 3">PB211</strain>
    </source>
</reference>
<dbReference type="GO" id="GO:0016787">
    <property type="term" value="F:hydrolase activity"/>
    <property type="evidence" value="ECO:0007669"/>
    <property type="project" value="UniProtKB-KW"/>
</dbReference>
<proteinExistence type="predicted"/>
<feature type="domain" description="YqbQ/XkdQ" evidence="1">
    <location>
        <begin position="23"/>
        <end position="313"/>
    </location>
</feature>
<organism evidence="2 3">
    <name type="scientific">Lysinibacillus pinottii</name>
    <dbReference type="NCBI Taxonomy" id="2973932"/>
    <lineage>
        <taxon>Bacteria</taxon>
        <taxon>Bacillati</taxon>
        <taxon>Bacillota</taxon>
        <taxon>Bacilli</taxon>
        <taxon>Bacillales</taxon>
        <taxon>Bacillaceae</taxon>
        <taxon>Lysinibacillus</taxon>
    </lineage>
</organism>
<comment type="caution">
    <text evidence="2">The sequence shown here is derived from an EMBL/GenBank/DDBJ whole genome shotgun (WGS) entry which is preliminary data.</text>
</comment>
<sequence>MAKSKLCIMSKAQLYECAVEEGIVWETHRKGTPGKLTFNVIKDGMLSFHEGDAVTFEYDGHKIFKGFVFTKKRSNNRIITVTCYDQLRYFKNKDTYRYENKTAAQVLKIIAKDFKLKTGTIDDTKYVIPCMVEDNQELFTVMSNALAETTLNTQRLFVLYDDFGALNLREAKALQTDLLIDEESGETFEYTSSIDENTYNKIKLVRENKETGERATYMAESESRMTEWGVLQLTDKFDEGVNGKAKAESMLKFYNRKSRKLHINKVFGNPIVRGGSQVAVLLYVGDLSVANFMMVESVRHTFKESNYSMDLTLIGGDFIA</sequence>
<dbReference type="RefSeq" id="WP_139015321.1">
    <property type="nucleotide sequence ID" value="NZ_JANTOO010000020.1"/>
</dbReference>
<gene>
    <name evidence="2" type="ORF">NXZ79_18890</name>
</gene>
<evidence type="ECO:0000313" key="2">
    <source>
        <dbReference type="EMBL" id="MCS1398076.1"/>
    </source>
</evidence>
<name>A0ABT2DT40_9BACI</name>
<evidence type="ECO:0000313" key="3">
    <source>
        <dbReference type="Proteomes" id="UP001525021"/>
    </source>
</evidence>